<feature type="compositionally biased region" description="Low complexity" evidence="5">
    <location>
        <begin position="33"/>
        <end position="47"/>
    </location>
</feature>
<dbReference type="PROSITE" id="PS50195">
    <property type="entry name" value="PX"/>
    <property type="match status" value="1"/>
</dbReference>
<reference evidence="7" key="1">
    <citation type="submission" date="2021-08" db="EMBL/GenBank/DDBJ databases">
        <title>WGS assembly of Ceratopteris richardii.</title>
        <authorList>
            <person name="Marchant D.B."/>
            <person name="Chen G."/>
            <person name="Jenkins J."/>
            <person name="Shu S."/>
            <person name="Leebens-Mack J."/>
            <person name="Grimwood J."/>
            <person name="Schmutz J."/>
            <person name="Soltis P."/>
            <person name="Soltis D."/>
            <person name="Chen Z.-H."/>
        </authorList>
    </citation>
    <scope>NUCLEOTIDE SEQUENCE</scope>
    <source>
        <strain evidence="7">Whitten #5841</strain>
        <tissue evidence="7">Leaf</tissue>
    </source>
</reference>
<dbReference type="InterPro" id="IPR051366">
    <property type="entry name" value="DEF8"/>
</dbReference>
<evidence type="ECO:0000256" key="3">
    <source>
        <dbReference type="ARBA" id="ARBA00022771"/>
    </source>
</evidence>
<dbReference type="CDD" id="cd06093">
    <property type="entry name" value="PX_domain"/>
    <property type="match status" value="1"/>
</dbReference>
<dbReference type="InterPro" id="IPR025258">
    <property type="entry name" value="RH_dom"/>
</dbReference>
<organism evidence="7 8">
    <name type="scientific">Ceratopteris richardii</name>
    <name type="common">Triangle waterfern</name>
    <dbReference type="NCBI Taxonomy" id="49495"/>
    <lineage>
        <taxon>Eukaryota</taxon>
        <taxon>Viridiplantae</taxon>
        <taxon>Streptophyta</taxon>
        <taxon>Embryophyta</taxon>
        <taxon>Tracheophyta</taxon>
        <taxon>Polypodiopsida</taxon>
        <taxon>Polypodiidae</taxon>
        <taxon>Polypodiales</taxon>
        <taxon>Pteridineae</taxon>
        <taxon>Pteridaceae</taxon>
        <taxon>Parkerioideae</taxon>
        <taxon>Ceratopteris</taxon>
    </lineage>
</organism>
<dbReference type="AlphaFoldDB" id="A0A8T2QCZ2"/>
<dbReference type="GO" id="GO:0035091">
    <property type="term" value="F:phosphatidylinositol binding"/>
    <property type="evidence" value="ECO:0007669"/>
    <property type="project" value="InterPro"/>
</dbReference>
<dbReference type="InterPro" id="IPR001683">
    <property type="entry name" value="PX_dom"/>
</dbReference>
<keyword evidence="8" id="KW-1185">Reference proteome</keyword>
<dbReference type="PANTHER" id="PTHR12326">
    <property type="entry name" value="PLECKSTRIN HOMOLOGY DOMAIN CONTAINING PROTEIN"/>
    <property type="match status" value="1"/>
</dbReference>
<evidence type="ECO:0000313" key="8">
    <source>
        <dbReference type="Proteomes" id="UP000825935"/>
    </source>
</evidence>
<dbReference type="GO" id="GO:0016020">
    <property type="term" value="C:membrane"/>
    <property type="evidence" value="ECO:0007669"/>
    <property type="project" value="UniProtKB-ARBA"/>
</dbReference>
<dbReference type="Pfam" id="PF00787">
    <property type="entry name" value="PX"/>
    <property type="match status" value="1"/>
</dbReference>
<dbReference type="Pfam" id="PF13901">
    <property type="entry name" value="RH_dom"/>
    <property type="match status" value="1"/>
</dbReference>
<keyword evidence="2" id="KW-0677">Repeat</keyword>
<protein>
    <recommendedName>
        <fullName evidence="6">PX domain-containing protein</fullName>
    </recommendedName>
</protein>
<dbReference type="GO" id="GO:0005768">
    <property type="term" value="C:endosome"/>
    <property type="evidence" value="ECO:0007669"/>
    <property type="project" value="UniProtKB-ARBA"/>
</dbReference>
<dbReference type="OrthoDB" id="1918044at2759"/>
<evidence type="ECO:0000313" key="7">
    <source>
        <dbReference type="EMBL" id="KAH7281490.1"/>
    </source>
</evidence>
<dbReference type="GO" id="GO:0008270">
    <property type="term" value="F:zinc ion binding"/>
    <property type="evidence" value="ECO:0007669"/>
    <property type="project" value="UniProtKB-KW"/>
</dbReference>
<evidence type="ECO:0000256" key="2">
    <source>
        <dbReference type="ARBA" id="ARBA00022737"/>
    </source>
</evidence>
<gene>
    <name evidence="7" type="ORF">KP509_36G050400</name>
</gene>
<feature type="region of interest" description="Disordered" evidence="5">
    <location>
        <begin position="1"/>
        <end position="96"/>
    </location>
</feature>
<feature type="compositionally biased region" description="Low complexity" evidence="5">
    <location>
        <begin position="612"/>
        <end position="633"/>
    </location>
</feature>
<sequence>MYDGVPNSDEQNDIHTCSPDEERESLTEGLVRSSSAASSNSFDSCSDLLGSLENTEERPDDSLVPTQLNFRERGSSFAENDDGEFSHPSSQSEDILVDNASKRDLSVEKKDIAHSSDAEVNGEAEQSESAIRKDHAYGLSNAILFGKVKSLAGSTVERISQLQNFLPTNYIFPLKNVLHTNSTFVGTDLVAQGDTSSDISSLCQNDLEDAFDAKPADVNVLMERTTVLPKESIDVVTVLSRDMTGETRKSEGRPIKKESDGMLHENESNEEKRSVNDHDGSCLNATMFCSTVSSIEDDAAVNNALGGSTLPPEDENNLPCNMSSSDCQGVITTYILSNRCPDSKHSENFEPTVTLSYINGSDDTIMTTMNASSTDANISKHFSQSDISTCKQSSVLIHPLRTLSSGSGRPDLEAVDDEEDLSMNIENFTDHTLSTANAGNTEGGMHRKGFSLDIPEITQLSAGTFRGTEQNMDGDQKNHRDNLLLSQTEQQYMGSSTESFPSPKNEYTWCDQRSLPEPLKDLKLNQEENSFMEEPSVEGILHDERWKGLRVQLNSSLVARDREQEENSGPDELSKYLENLELNETYADTILDMEDVLLNSDENGSRERFFMPSSSSIIGTPRSSRDGSVGSSTSGLLLHGTGEPIPFTVDWVEVIGAKQRRGGASLGERIVGVKDHTVYCIKVSSGSQEWDVLRRYRDFVDLYHQLRRKFNARTGKSLPSLWLEVERDSRKVFGNTFPNIVEIRSNRIERCLQSLLEAGPPFSTCSPLCWFLCPKDGLNGSRYLPSFEVLQKGHDGQLGPIGSPYLLSPRSEIESQKGDLDHDKALFSLGKTVKLNLKIHPNKNLKQLLASQHHSCAGCYKHLDVERGLMHGFVQTLGWGKPRLCEYSGQLYCTSCHLNETAVLPAQVLWHWDFTPRRVSQLAKAYLDSIYDQPMLCVSAVNPHLYSRVPILSHVKETRRKLSKVIACMLCPTRARILQTMASRRYLLESNDFFALRDLEDLSKGAFAALPSILKAVLENLRLHVMKQCSVCSETGKWCDAGVFCEEPFSPIFPFEEENITSCKICHALFHKACFSKFASCTICEKDKNDKSILHRGSDHLQAEDLNESHGEETANSGGTDAERRFDISCSIPEMEITSPNLAKVDSHGGFELDNHPQTHKSWPYLYSFLPKKRLW</sequence>
<accession>A0A8T2QCZ2</accession>
<dbReference type="SUPFAM" id="SSF64268">
    <property type="entry name" value="PX domain"/>
    <property type="match status" value="1"/>
</dbReference>
<name>A0A8T2QCZ2_CERRI</name>
<keyword evidence="1" id="KW-0479">Metal-binding</keyword>
<dbReference type="SMART" id="SM01175">
    <property type="entry name" value="DUF4206"/>
    <property type="match status" value="1"/>
</dbReference>
<dbReference type="EMBL" id="CM035441">
    <property type="protein sequence ID" value="KAH7281490.1"/>
    <property type="molecule type" value="Genomic_DNA"/>
</dbReference>
<dbReference type="SMART" id="SM00312">
    <property type="entry name" value="PX"/>
    <property type="match status" value="1"/>
</dbReference>
<dbReference type="Proteomes" id="UP000825935">
    <property type="component" value="Chromosome 36"/>
</dbReference>
<comment type="caution">
    <text evidence="7">The sequence shown here is derived from an EMBL/GenBank/DDBJ whole genome shotgun (WGS) entry which is preliminary data.</text>
</comment>
<evidence type="ECO:0000259" key="6">
    <source>
        <dbReference type="PROSITE" id="PS50195"/>
    </source>
</evidence>
<feature type="domain" description="PX" evidence="6">
    <location>
        <begin position="657"/>
        <end position="779"/>
    </location>
</feature>
<feature type="region of interest" description="Disordered" evidence="5">
    <location>
        <begin position="609"/>
        <end position="633"/>
    </location>
</feature>
<evidence type="ECO:0000256" key="5">
    <source>
        <dbReference type="SAM" id="MobiDB-lite"/>
    </source>
</evidence>
<evidence type="ECO:0000256" key="4">
    <source>
        <dbReference type="ARBA" id="ARBA00022833"/>
    </source>
</evidence>
<proteinExistence type="predicted"/>
<keyword evidence="4" id="KW-0862">Zinc</keyword>
<dbReference type="Gene3D" id="3.30.1520.10">
    <property type="entry name" value="Phox-like domain"/>
    <property type="match status" value="1"/>
</dbReference>
<dbReference type="PANTHER" id="PTHR12326:SF3">
    <property type="entry name" value="DIFFERENTIALLY EXPRESSED IN FDCP 8 HOMOLOG"/>
    <property type="match status" value="1"/>
</dbReference>
<evidence type="ECO:0000256" key="1">
    <source>
        <dbReference type="ARBA" id="ARBA00022723"/>
    </source>
</evidence>
<keyword evidence="3" id="KW-0863">Zinc-finger</keyword>
<dbReference type="InterPro" id="IPR036871">
    <property type="entry name" value="PX_dom_sf"/>
</dbReference>
<feature type="region of interest" description="Disordered" evidence="5">
    <location>
        <begin position="243"/>
        <end position="277"/>
    </location>
</feature>